<dbReference type="InterPro" id="IPR017519">
    <property type="entry name" value="CHP03085"/>
</dbReference>
<dbReference type="Pfam" id="PF11716">
    <property type="entry name" value="MDMPI_N"/>
    <property type="match status" value="1"/>
</dbReference>
<reference evidence="2 3" key="1">
    <citation type="submission" date="2023-03" db="EMBL/GenBank/DDBJ databases">
        <title>Complete genome sequences of several Auritidibacter ignavus strains isolated from ear infections.</title>
        <authorList>
            <person name="Baehr T."/>
            <person name="Baumhoegger A.M."/>
        </authorList>
    </citation>
    <scope>NUCLEOTIDE SEQUENCE [LARGE SCALE GENOMIC DNA]</scope>
    <source>
        <strain evidence="2 3">BABAE-6</strain>
    </source>
</reference>
<dbReference type="EMBL" id="CP122566">
    <property type="protein sequence ID" value="WGH93621.1"/>
    <property type="molecule type" value="Genomic_DNA"/>
</dbReference>
<dbReference type="GO" id="GO:0046872">
    <property type="term" value="F:metal ion binding"/>
    <property type="evidence" value="ECO:0007669"/>
    <property type="project" value="InterPro"/>
</dbReference>
<feature type="domain" description="Mycothiol-dependent maleylpyruvate isomerase metal-binding" evidence="1">
    <location>
        <begin position="21"/>
        <end position="66"/>
    </location>
</feature>
<dbReference type="InterPro" id="IPR024344">
    <property type="entry name" value="MDMPI_metal-binding"/>
</dbReference>
<gene>
    <name evidence="2" type="ORF">QDX21_02140</name>
</gene>
<evidence type="ECO:0000313" key="2">
    <source>
        <dbReference type="EMBL" id="WGH93621.1"/>
    </source>
</evidence>
<evidence type="ECO:0000313" key="3">
    <source>
        <dbReference type="Proteomes" id="UP001224674"/>
    </source>
</evidence>
<organism evidence="2 3">
    <name type="scientific">Auritidibacter ignavus</name>
    <dbReference type="NCBI Taxonomy" id="678932"/>
    <lineage>
        <taxon>Bacteria</taxon>
        <taxon>Bacillati</taxon>
        <taxon>Actinomycetota</taxon>
        <taxon>Actinomycetes</taxon>
        <taxon>Micrococcales</taxon>
        <taxon>Micrococcaceae</taxon>
        <taxon>Auritidibacter</taxon>
    </lineage>
</organism>
<keyword evidence="3" id="KW-1185">Reference proteome</keyword>
<accession>A0AAJ6AHQ4</accession>
<evidence type="ECO:0000259" key="1">
    <source>
        <dbReference type="Pfam" id="PF11716"/>
    </source>
</evidence>
<dbReference type="Proteomes" id="UP001224674">
    <property type="component" value="Chromosome"/>
</dbReference>
<dbReference type="InterPro" id="IPR034660">
    <property type="entry name" value="DinB/YfiT-like"/>
</dbReference>
<dbReference type="AlphaFoldDB" id="A0AAJ6AHQ4"/>
<dbReference type="SUPFAM" id="SSF109854">
    <property type="entry name" value="DinB/YfiT-like putative metalloenzymes"/>
    <property type="match status" value="1"/>
</dbReference>
<dbReference type="InterPro" id="IPR017517">
    <property type="entry name" value="Maleyloyr_isom"/>
</dbReference>
<proteinExistence type="predicted"/>
<dbReference type="NCBIfam" id="TIGR03085">
    <property type="entry name" value="TIGR03085 family metal-binding protein"/>
    <property type="match status" value="1"/>
</dbReference>
<name>A0AAJ6AHQ4_9MICC</name>
<dbReference type="NCBIfam" id="TIGR03083">
    <property type="entry name" value="maleylpyruvate isomerase family mycothiol-dependent enzyme"/>
    <property type="match status" value="1"/>
</dbReference>
<dbReference type="RefSeq" id="WP_279675067.1">
    <property type="nucleotide sequence ID" value="NZ_CP122566.1"/>
</dbReference>
<protein>
    <submittedName>
        <fullName evidence="2">TIGR03085 family metal-binding protein</fullName>
    </submittedName>
</protein>
<sequence length="225" mass="24718">MTEKGSGALAGADDFVAASRDALVSALLAAGPDQPTLCEGWRTQHLVAHLHLRESSPLAAGLLFAPLSEKLYERTMELGDQCTSVAEYHRLVEQFARGPKPGQKPSTARKVATTFRRTFAGKRLAEVSNLLEFFVHTEDIRRAQNRWAPRKLAQDYASALFEQLSHTAKWQYKKSSVGVALVRSNGERIVAKNGSEFTYITGPAGELVMHAFGRTDHALVLIDQA</sequence>